<evidence type="ECO:0000256" key="1">
    <source>
        <dbReference type="ARBA" id="ARBA00008668"/>
    </source>
</evidence>
<dbReference type="Gene3D" id="3.40.50.1110">
    <property type="entry name" value="SGNH hydrolase"/>
    <property type="match status" value="1"/>
</dbReference>
<dbReference type="Gramene" id="VVA39375">
    <property type="protein sequence ID" value="VVA39375"/>
    <property type="gene ID" value="Prudul26B024110"/>
</dbReference>
<gene>
    <name evidence="2" type="ORF">ALMOND_2B024110</name>
</gene>
<dbReference type="InterPro" id="IPR001087">
    <property type="entry name" value="GDSL"/>
</dbReference>
<dbReference type="AlphaFoldDB" id="A0A5E4GHL8"/>
<dbReference type="InterPro" id="IPR036514">
    <property type="entry name" value="SGNH_hydro_sf"/>
</dbReference>
<proteinExistence type="inferred from homology"/>
<dbReference type="InterPro" id="IPR035669">
    <property type="entry name" value="SGNH_plant_lipase-like"/>
</dbReference>
<dbReference type="FunFam" id="3.40.50.1110:FF:000003">
    <property type="entry name" value="GDSL esterase/lipase APG"/>
    <property type="match status" value="1"/>
</dbReference>
<dbReference type="PROSITE" id="PS01098">
    <property type="entry name" value="LIPASE_GDSL_SER"/>
    <property type="match status" value="1"/>
</dbReference>
<organism evidence="2 3">
    <name type="scientific">Prunus dulcis</name>
    <name type="common">Almond</name>
    <name type="synonym">Amygdalus dulcis</name>
    <dbReference type="NCBI Taxonomy" id="3755"/>
    <lineage>
        <taxon>Eukaryota</taxon>
        <taxon>Viridiplantae</taxon>
        <taxon>Streptophyta</taxon>
        <taxon>Embryophyta</taxon>
        <taxon>Tracheophyta</taxon>
        <taxon>Spermatophyta</taxon>
        <taxon>Magnoliopsida</taxon>
        <taxon>eudicotyledons</taxon>
        <taxon>Gunneridae</taxon>
        <taxon>Pentapetalae</taxon>
        <taxon>rosids</taxon>
        <taxon>fabids</taxon>
        <taxon>Rosales</taxon>
        <taxon>Rosaceae</taxon>
        <taxon>Amygdaloideae</taxon>
        <taxon>Amygdaleae</taxon>
        <taxon>Prunus</taxon>
    </lineage>
</organism>
<evidence type="ECO:0000313" key="2">
    <source>
        <dbReference type="EMBL" id="VVA39375.1"/>
    </source>
</evidence>
<sequence>MGVGFFFMEFSSSSSSQSKSQLIVYVCLVVFGLFHYPTITVEAAVKLPPGQTIPAVIVFGDSIMDTGNNNDLKSLIKCNFSPYGRDFQGHKPTGRFGNGKVPSDFIVEELGIKKYLPAYLDPSLRPEDLATGVCFASGGTGYDPMTPQIASVISMSDQLSMFKEYIGKLKGIVGEERTNFILSNALFLVVAGSDDLANTYFTIRARKAQYDVPAYTDLMVNSASSFVKGLYALGARRIGVFSAPPIGCLPSQRTLGGGILRDCVEKPNQAAMLFNSKLSAELDDLNKNLPNSNLVYVDIYNPLLDLIINPTNYGFEIADKGCCGSGKLEVSILCNEFEPETCTDDSNYVFWDSYHPSEAAYKIIVKELMTKYIYRLA</sequence>
<dbReference type="PANTHER" id="PTHR45642">
    <property type="entry name" value="GDSL ESTERASE/LIPASE EXL3"/>
    <property type="match status" value="1"/>
</dbReference>
<evidence type="ECO:0000313" key="3">
    <source>
        <dbReference type="Proteomes" id="UP000327085"/>
    </source>
</evidence>
<dbReference type="GO" id="GO:0016298">
    <property type="term" value="F:lipase activity"/>
    <property type="evidence" value="ECO:0007669"/>
    <property type="project" value="InterPro"/>
</dbReference>
<dbReference type="SUPFAM" id="SSF52266">
    <property type="entry name" value="SGNH hydrolase"/>
    <property type="match status" value="1"/>
</dbReference>
<dbReference type="Pfam" id="PF00657">
    <property type="entry name" value="Lipase_GDSL"/>
    <property type="match status" value="1"/>
</dbReference>
<dbReference type="GO" id="GO:0006629">
    <property type="term" value="P:lipid metabolic process"/>
    <property type="evidence" value="ECO:0007669"/>
    <property type="project" value="InterPro"/>
</dbReference>
<dbReference type="EMBL" id="CABIKO010000777">
    <property type="protein sequence ID" value="VVA39375.1"/>
    <property type="molecule type" value="Genomic_DNA"/>
</dbReference>
<dbReference type="Proteomes" id="UP000327085">
    <property type="component" value="Unassembled WGS sequence"/>
</dbReference>
<dbReference type="CDD" id="cd01837">
    <property type="entry name" value="SGNH_plant_lipase_like"/>
    <property type="match status" value="1"/>
</dbReference>
<dbReference type="InterPro" id="IPR008265">
    <property type="entry name" value="Lipase_GDSL_AS"/>
</dbReference>
<name>A0A5E4GHL8_PRUDU</name>
<accession>A0A5E4GHL8</accession>
<reference evidence="3" key="1">
    <citation type="journal article" date="2020" name="Plant J.">
        <title>Transposons played a major role in the diversification between the closely related almond and peach genomes: results from the almond genome sequence.</title>
        <authorList>
            <person name="Alioto T."/>
            <person name="Alexiou K.G."/>
            <person name="Bardil A."/>
            <person name="Barteri F."/>
            <person name="Castanera R."/>
            <person name="Cruz F."/>
            <person name="Dhingra A."/>
            <person name="Duval H."/>
            <person name="Fernandez I Marti A."/>
            <person name="Frias L."/>
            <person name="Galan B."/>
            <person name="Garcia J.L."/>
            <person name="Howad W."/>
            <person name="Gomez-Garrido J."/>
            <person name="Gut M."/>
            <person name="Julca I."/>
            <person name="Morata J."/>
            <person name="Puigdomenech P."/>
            <person name="Ribeca P."/>
            <person name="Rubio Cabetas M.J."/>
            <person name="Vlasova A."/>
            <person name="Wirthensohn M."/>
            <person name="Garcia-Mas J."/>
            <person name="Gabaldon T."/>
            <person name="Casacuberta J.M."/>
            <person name="Arus P."/>
        </authorList>
    </citation>
    <scope>NUCLEOTIDE SEQUENCE [LARGE SCALE GENOMIC DNA]</scope>
    <source>
        <strain evidence="3">cv. Texas</strain>
    </source>
</reference>
<comment type="similarity">
    <text evidence="1">Belongs to the 'GDSL' lipolytic enzyme family.</text>
</comment>
<dbReference type="PANTHER" id="PTHR45642:SF150">
    <property type="entry name" value="GDSL ESTERASE_LIPASE EXL3"/>
    <property type="match status" value="1"/>
</dbReference>
<dbReference type="OMA" id="YLPMAMG"/>
<protein>
    <submittedName>
        <fullName evidence="2">PREDICTED: GDSL</fullName>
    </submittedName>
</protein>
<dbReference type="InterPro" id="IPR050592">
    <property type="entry name" value="GDSL_lipolytic_enzyme"/>
</dbReference>